<protein>
    <submittedName>
        <fullName evidence="1">Uncharacterized protein</fullName>
    </submittedName>
</protein>
<evidence type="ECO:0000313" key="1">
    <source>
        <dbReference type="EMBL" id="AKF94742.1"/>
    </source>
</evidence>
<name>A0A0F7EHP8_BRELA</name>
<accession>A0A0F7EHP8</accession>
<organism evidence="1">
    <name type="scientific">Brevibacillus laterosporus</name>
    <name type="common">Bacillus laterosporus</name>
    <dbReference type="NCBI Taxonomy" id="1465"/>
    <lineage>
        <taxon>Bacteria</taxon>
        <taxon>Bacillati</taxon>
        <taxon>Bacillota</taxon>
        <taxon>Bacilli</taxon>
        <taxon>Bacillales</taxon>
        <taxon>Paenibacillaceae</taxon>
        <taxon>Brevibacillus</taxon>
    </lineage>
</organism>
<gene>
    <name evidence="1" type="ORF">EX87_14720</name>
</gene>
<dbReference type="EMBL" id="CP011074">
    <property type="protein sequence ID" value="AKF94742.1"/>
    <property type="molecule type" value="Genomic_DNA"/>
</dbReference>
<proteinExistence type="predicted"/>
<reference evidence="1" key="1">
    <citation type="submission" date="2015-03" db="EMBL/GenBank/DDBJ databases">
        <title>MIGS Cultured Bacterial/Archaeal sample from Brevibacillus laterosporus.</title>
        <authorList>
            <person name="Zeng D."/>
            <person name="Zhu L."/>
            <person name="Dong G."/>
            <person name="Ye W."/>
            <person name="Ren D."/>
            <person name="Wu L."/>
            <person name="Xu J."/>
            <person name="Li G."/>
            <person name="Guo L."/>
        </authorList>
    </citation>
    <scope>NUCLEOTIDE SEQUENCE</scope>
    <source>
        <strain evidence="1">B9</strain>
    </source>
</reference>
<sequence length="133" mass="15281">MKAIRLLSTLVLTLSLGISGFGYSTPSTYAQSSVSDSTATQTKPALEHMKIFRLTLQTSKTPDSFKEIERGYDPMNGYEREDEYRYFQSNKYQKESITTKKNITKPKEKPDKTLFETIIEGYQVNKVYWKPTG</sequence>
<dbReference type="AlphaFoldDB" id="A0A0F7EHP8"/>
<dbReference type="RefSeq" id="WP_031413921.1">
    <property type="nucleotide sequence ID" value="NZ_CP011074.1"/>
</dbReference>